<feature type="transmembrane region" description="Helical" evidence="1">
    <location>
        <begin position="196"/>
        <end position="216"/>
    </location>
</feature>
<keyword evidence="1" id="KW-0812">Transmembrane</keyword>
<dbReference type="RefSeq" id="WP_260593866.1">
    <property type="nucleotide sequence ID" value="NZ_CP104003.1"/>
</dbReference>
<dbReference type="EMBL" id="CP104003">
    <property type="protein sequence ID" value="UWM54866.1"/>
    <property type="molecule type" value="Genomic_DNA"/>
</dbReference>
<feature type="transmembrane region" description="Helical" evidence="1">
    <location>
        <begin position="269"/>
        <end position="288"/>
    </location>
</feature>
<feature type="transmembrane region" description="Helical" evidence="1">
    <location>
        <begin position="673"/>
        <end position="694"/>
    </location>
</feature>
<sequence length="793" mass="81253">MTTREIRDHTNTSASRLGGAEFQAAVVGALVGGAVGAAAMERLAPGHLRLVGALSGEAAFAQSLVTWFGLCLLLGLGFAYVASRSLNRYTTVVVALTSRSTTLRRLLMPAVRRSMLGTTAAGIGVLFGAAAAVVVGFVGVPVAVDVATDYRPSVPIVDSSVALGYVLTGTVIGAGYGTTLDGSLPTLGLGTDRGRGVVYGTLLGGALGGGTLALLAPLHLRYVGAVVGSGSVGRGLLVFFATAFVLTAVFAVTAAKLGGRGPGYTRRTAFAGICFGALAGVALSLFAVPAVVNSETQFTLASPLGDRAVLAGWTVYGLFAGYGYARGVEGGSVLPDKLVDRVGAVTASTLVAGTVGSVLLYLISPVHLRFVGTLTRSGTLERGILSVYLFALLAAVGVALFADETARRSGLRLGSAVGVLSVLFGLFTLPLYVNRVTTFTLQVPLGTPRVLLGWGAFGMVFGLTYGVVRRRETPLLGAERTRATVYGAAGAAVASTFVFYAGWPVYLRYFGDLAGNATFARGTAVWAALAVLFALGFALTLGKQVESSTPFADAVRRGAAYGAGLAAVVGLVLVPFFVDETTASALPLPHTDPAVLLGYVAFGGVLGATYRSTLPTDAETLGADLSARARRRRATLFGALFGAFVGGLVLQHLAGLVHLRYVGSLAGQGGSVVGSWAVWLALAALFAVAFRVAVGGRFDEYERRVRTVAKQDADLNRLLGGALDDTPRATTGLLVGTGYGIALAVGVGILAVPLVVNTATPFLMPLPNLDAYVLLAFVAYGTVLGTGYGVMLE</sequence>
<feature type="transmembrane region" description="Helical" evidence="1">
    <location>
        <begin position="308"/>
        <end position="325"/>
    </location>
</feature>
<feature type="transmembrane region" description="Helical" evidence="1">
    <location>
        <begin position="523"/>
        <end position="542"/>
    </location>
</feature>
<feature type="transmembrane region" description="Helical" evidence="1">
    <location>
        <begin position="20"/>
        <end position="40"/>
    </location>
</feature>
<feature type="transmembrane region" description="Helical" evidence="1">
    <location>
        <begin position="413"/>
        <end position="431"/>
    </location>
</feature>
<name>A0A9E7R3I2_9EURY</name>
<proteinExistence type="predicted"/>
<feature type="transmembrane region" description="Helical" evidence="1">
    <location>
        <begin position="733"/>
        <end position="756"/>
    </location>
</feature>
<feature type="transmembrane region" description="Helical" evidence="1">
    <location>
        <begin position="383"/>
        <end position="401"/>
    </location>
</feature>
<feature type="transmembrane region" description="Helical" evidence="1">
    <location>
        <begin position="554"/>
        <end position="574"/>
    </location>
</feature>
<feature type="transmembrane region" description="Helical" evidence="1">
    <location>
        <begin position="162"/>
        <end position="184"/>
    </location>
</feature>
<feature type="transmembrane region" description="Helical" evidence="1">
    <location>
        <begin position="345"/>
        <end position="363"/>
    </location>
</feature>
<keyword evidence="3" id="KW-1185">Reference proteome</keyword>
<dbReference type="KEGG" id="ssai:N0B31_00975"/>
<evidence type="ECO:0000313" key="2">
    <source>
        <dbReference type="EMBL" id="UWM54866.1"/>
    </source>
</evidence>
<dbReference type="Proteomes" id="UP001057580">
    <property type="component" value="Chromosome"/>
</dbReference>
<reference evidence="2" key="1">
    <citation type="submission" date="2022-09" db="EMBL/GenBank/DDBJ databases">
        <title>Diverse halophilic archaea isolated from saline environments.</title>
        <authorList>
            <person name="Cui H.-L."/>
        </authorList>
    </citation>
    <scope>NUCLEOTIDE SEQUENCE</scope>
    <source>
        <strain evidence="2">ZS-35-S2</strain>
    </source>
</reference>
<protein>
    <submittedName>
        <fullName evidence="2">Uncharacterized protein</fullName>
    </submittedName>
</protein>
<feature type="transmembrane region" description="Helical" evidence="1">
    <location>
        <begin position="451"/>
        <end position="468"/>
    </location>
</feature>
<evidence type="ECO:0000313" key="3">
    <source>
        <dbReference type="Proteomes" id="UP001057580"/>
    </source>
</evidence>
<gene>
    <name evidence="2" type="ORF">N0B31_00975</name>
</gene>
<feature type="transmembrane region" description="Helical" evidence="1">
    <location>
        <begin position="236"/>
        <end position="257"/>
    </location>
</feature>
<feature type="transmembrane region" description="Helical" evidence="1">
    <location>
        <begin position="114"/>
        <end position="142"/>
    </location>
</feature>
<keyword evidence="1" id="KW-0472">Membrane</keyword>
<keyword evidence="1" id="KW-1133">Transmembrane helix</keyword>
<feature type="transmembrane region" description="Helical" evidence="1">
    <location>
        <begin position="634"/>
        <end position="653"/>
    </location>
</feature>
<dbReference type="GeneID" id="74940951"/>
<feature type="transmembrane region" description="Helical" evidence="1">
    <location>
        <begin position="483"/>
        <end position="503"/>
    </location>
</feature>
<evidence type="ECO:0000256" key="1">
    <source>
        <dbReference type="SAM" id="Phobius"/>
    </source>
</evidence>
<feature type="transmembrane region" description="Helical" evidence="1">
    <location>
        <begin position="594"/>
        <end position="613"/>
    </location>
</feature>
<dbReference type="AlphaFoldDB" id="A0A9E7R3I2"/>
<feature type="transmembrane region" description="Helical" evidence="1">
    <location>
        <begin position="60"/>
        <end position="81"/>
    </location>
</feature>
<accession>A0A9E7R3I2</accession>
<organism evidence="2 3">
    <name type="scientific">Salinirubellus salinus</name>
    <dbReference type="NCBI Taxonomy" id="1364945"/>
    <lineage>
        <taxon>Archaea</taxon>
        <taxon>Methanobacteriati</taxon>
        <taxon>Methanobacteriota</taxon>
        <taxon>Stenosarchaea group</taxon>
        <taxon>Halobacteria</taxon>
        <taxon>Halobacteriales</taxon>
        <taxon>Natronomonadaceae</taxon>
        <taxon>Salinirubellus</taxon>
    </lineage>
</organism>
<feature type="transmembrane region" description="Helical" evidence="1">
    <location>
        <begin position="771"/>
        <end position="791"/>
    </location>
</feature>